<proteinExistence type="predicted"/>
<evidence type="ECO:0000313" key="1">
    <source>
        <dbReference type="EMBL" id="KAH7651196.1"/>
    </source>
</evidence>
<evidence type="ECO:0000313" key="2">
    <source>
        <dbReference type="Proteomes" id="UP000827976"/>
    </source>
</evidence>
<dbReference type="Proteomes" id="UP000827976">
    <property type="component" value="Chromosome 20"/>
</dbReference>
<gene>
    <name evidence="1" type="ORF">IHE45_20G041200</name>
</gene>
<name>A0ACB7TRF9_DIOAL</name>
<reference evidence="2" key="1">
    <citation type="journal article" date="2022" name="Nat. Commun.">
        <title>Chromosome evolution and the genetic basis of agronomically important traits in greater yam.</title>
        <authorList>
            <person name="Bredeson J.V."/>
            <person name="Lyons J.B."/>
            <person name="Oniyinde I.O."/>
            <person name="Okereke N.R."/>
            <person name="Kolade O."/>
            <person name="Nnabue I."/>
            <person name="Nwadili C.O."/>
            <person name="Hribova E."/>
            <person name="Parker M."/>
            <person name="Nwogha J."/>
            <person name="Shu S."/>
            <person name="Carlson J."/>
            <person name="Kariba R."/>
            <person name="Muthemba S."/>
            <person name="Knop K."/>
            <person name="Barton G.J."/>
            <person name="Sherwood A.V."/>
            <person name="Lopez-Montes A."/>
            <person name="Asiedu R."/>
            <person name="Jamnadass R."/>
            <person name="Muchugi A."/>
            <person name="Goodstein D."/>
            <person name="Egesi C.N."/>
            <person name="Featherston J."/>
            <person name="Asfaw A."/>
            <person name="Simpson G.G."/>
            <person name="Dolezel J."/>
            <person name="Hendre P.S."/>
            <person name="Van Deynze A."/>
            <person name="Kumar P.L."/>
            <person name="Obidiegwu J.E."/>
            <person name="Bhattacharjee R."/>
            <person name="Rokhsar D.S."/>
        </authorList>
    </citation>
    <scope>NUCLEOTIDE SEQUENCE [LARGE SCALE GENOMIC DNA]</scope>
    <source>
        <strain evidence="2">cv. TDa95/00328</strain>
    </source>
</reference>
<sequence>MASDSTAEQCQMVPSGLLTGIKFDILSGRDMEKFSTTTIIETADLTDAKLGLPNASNQCANCGSGSIRDCDGHFGLIKLPVVTYHPYFVPEIVHILNQICPGCKSAKQDIRRKVAASLQNNKKFIGDDACDLDAIYKSLRGAERKLLKIIRLKLSLPKGVLSVACFKRRAKRKKRPAAASIQAGCKYCARSPDLWYPHMKFKILPVKINGKRSFSIIAEINEKPPRRFRNRNLSDVLPKDYWNFVPEDPQQQGAPVSRMIMSPSQVFYLLKQLDREYIKRFVSRRELLFLPCLTVTPNSHRVMEVHTYNDGPRLVFDERTKAFKRLSDLNRKFDECQHNQEFGVLPSTHVTSRVLDCLNMSRLHTHQSLNEDSPSSKSGLRWLKEIFLSKRTDNAFRMTVVGDPKLRLDEIGVPWDIAENMLICEHVNAYNLQKLNRIFTMQLLSKEQIYVRRKGKLVHLRKANQLQVGDTFYRPLEDGDVVLINRNPSVHQHSLIAFSVKVLPSQSVFSINPLCCAPFNGDFDGDCLHGFVPQSLRCRVELGQLVALDCQLLNSQDGRSLLSLTHDSLTAAHLITGQDRVIFFNKFEMQQLAMLCPYPLPLPTILKAPGLQGPLWTGQQLFSMLLPEMTQNGNGGLYSPDNSRWLQNGSSGMFSNMFRCYGKKALDFVFAAQDALCECLSMSGFSVSLSDLYLSPDFYSRCKMIDEVSLGLEEAKVAAHIKKLLLDLELGIYLTSYDESEDSFDPMEYDSSTLNSTQMIQASISAFKDVFHDIQHVVHQHISKDNSMLAMVHAGSKGSLLKLVQQGACVGLQVFPSSRDKNFDVVRASFLDGLNPLECFSHALSSRGNMFSAHAELPGTLTRKLMFYMRDLYVAYDGTVRNAFDQQIVQFSYDIPGDTSTRNDGYYESWEEDIQKNAIGGHAVGSVAACAISEAAYGALDHPINSLESSPLMNLKKVLECTRSSAETGCSISVILSDKLRRRAYGFEYGALEVKKHLEPVIFSDVVNTVMIVYAGCDTQFKNCSPWAVYFLVNKDKMMRKGLTLNKIINELLGNYEIARQRAKITLPSLCIIPADSMVMDEEKEFDDAIPIAVKLSDTDIQLDTIRDALIPMLLQTLIKGLLEFKRVDILWDYQLGSRNPDGELFVKVFMSEHCVPGMFWSTLVNACLPIMELIDWTRCHPDNVHDVSDVNGIDAAWKYFFGSLKSAMSDTGRKVHQEHLRVVADRLSVTGQFSGLSRKGLRLKNPTPFNQAAFSNPSNSFIKAAKEGSVDHLCGTVDAMAWGKEAPIGTGGPFEIMYSGEVPNIKPSENIYETLSSLRINKSQNAVTGMVNCDYHPNKHSNTQRFMPNGQTHLDHELNSSPNADSSFANLVDMSSSLRRILHEYPIGGYLNEADKSRLIEAVHYHPRRDEKMGTGIQDITVGHHPSHQGSRCFFLVRADGTSEDISYRKCVLGAAMQISPKCARIVGRKLYNNDHTIPYSEQKWLST</sequence>
<dbReference type="EMBL" id="CM037030">
    <property type="protein sequence ID" value="KAH7651196.1"/>
    <property type="molecule type" value="Genomic_DNA"/>
</dbReference>
<keyword evidence="2" id="KW-1185">Reference proteome</keyword>
<accession>A0ACB7TRF9</accession>
<comment type="caution">
    <text evidence="1">The sequence shown here is derived from an EMBL/GenBank/DDBJ whole genome shotgun (WGS) entry which is preliminary data.</text>
</comment>
<protein>
    <submittedName>
        <fullName evidence="1">DNA-directed RNA polymerase protein</fullName>
        <ecNumber evidence="1">2.7.7.6</ecNumber>
    </submittedName>
</protein>
<keyword evidence="1" id="KW-0240">DNA-directed RNA polymerase</keyword>
<dbReference type="EC" id="2.7.7.6" evidence="1"/>
<organism evidence="1 2">
    <name type="scientific">Dioscorea alata</name>
    <name type="common">Purple yam</name>
    <dbReference type="NCBI Taxonomy" id="55571"/>
    <lineage>
        <taxon>Eukaryota</taxon>
        <taxon>Viridiplantae</taxon>
        <taxon>Streptophyta</taxon>
        <taxon>Embryophyta</taxon>
        <taxon>Tracheophyta</taxon>
        <taxon>Spermatophyta</taxon>
        <taxon>Magnoliopsida</taxon>
        <taxon>Liliopsida</taxon>
        <taxon>Dioscoreales</taxon>
        <taxon>Dioscoreaceae</taxon>
        <taxon>Dioscorea</taxon>
    </lineage>
</organism>
<keyword evidence="1" id="KW-0804">Transcription</keyword>
<keyword evidence="1" id="KW-0808">Transferase</keyword>
<keyword evidence="1" id="KW-0548">Nucleotidyltransferase</keyword>